<reference evidence="1" key="3">
    <citation type="submission" date="2025-08" db="UniProtKB">
        <authorList>
            <consortium name="Ensembl"/>
        </authorList>
    </citation>
    <scope>IDENTIFICATION</scope>
</reference>
<keyword evidence="2" id="KW-1185">Reference proteome</keyword>
<sequence length="19" mass="2327">EDQASREEEIEEDIYDDEL</sequence>
<dbReference type="Ensembl" id="ENSAMXT00000048638.1">
    <property type="protein sequence ID" value="ENSAMXP00000027559.1"/>
    <property type="gene ID" value="ENSAMXG00000036586.1"/>
</dbReference>
<name>A0A3B1IE75_ASTMX</name>
<reference evidence="2" key="2">
    <citation type="journal article" date="2014" name="Nat. Commun.">
        <title>The cavefish genome reveals candidate genes for eye loss.</title>
        <authorList>
            <person name="McGaugh S.E."/>
            <person name="Gross J.B."/>
            <person name="Aken B."/>
            <person name="Blin M."/>
            <person name="Borowsky R."/>
            <person name="Chalopin D."/>
            <person name="Hinaux H."/>
            <person name="Jeffery W.R."/>
            <person name="Keene A."/>
            <person name="Ma L."/>
            <person name="Minx P."/>
            <person name="Murphy D."/>
            <person name="O'Quin K.E."/>
            <person name="Retaux S."/>
            <person name="Rohner N."/>
            <person name="Searle S.M."/>
            <person name="Stahl B.A."/>
            <person name="Tabin C."/>
            <person name="Volff J.N."/>
            <person name="Yoshizawa M."/>
            <person name="Warren W.C."/>
        </authorList>
    </citation>
    <scope>NUCLEOTIDE SEQUENCE [LARGE SCALE GENOMIC DNA]</scope>
    <source>
        <strain evidence="2">female</strain>
    </source>
</reference>
<reference evidence="2" key="1">
    <citation type="submission" date="2013-03" db="EMBL/GenBank/DDBJ databases">
        <authorList>
            <person name="Jeffery W."/>
            <person name="Warren W."/>
            <person name="Wilson R.K."/>
        </authorList>
    </citation>
    <scope>NUCLEOTIDE SEQUENCE</scope>
    <source>
        <strain evidence="2">female</strain>
    </source>
</reference>
<dbReference type="Proteomes" id="UP000018467">
    <property type="component" value="Unassembled WGS sequence"/>
</dbReference>
<evidence type="ECO:0000313" key="1">
    <source>
        <dbReference type="Ensembl" id="ENSAMXP00000027559.1"/>
    </source>
</evidence>
<dbReference type="Bgee" id="ENSAMXG00000036586">
    <property type="expression patterns" value="Expressed in zone of skin and 12 other cell types or tissues"/>
</dbReference>
<evidence type="ECO:0000313" key="2">
    <source>
        <dbReference type="Proteomes" id="UP000018467"/>
    </source>
</evidence>
<reference evidence="1" key="4">
    <citation type="submission" date="2025-09" db="UniProtKB">
        <authorList>
            <consortium name="Ensembl"/>
        </authorList>
    </citation>
    <scope>IDENTIFICATION</scope>
</reference>
<dbReference type="GeneTree" id="ENSGT00980000199766"/>
<protein>
    <submittedName>
        <fullName evidence="1">Si:dkey-117n7.3</fullName>
    </submittedName>
</protein>
<dbReference type="InParanoid" id="A0A3B1IE75"/>
<proteinExistence type="predicted"/>
<accession>A0A3B1IE75</accession>
<dbReference type="AlphaFoldDB" id="A0A3B1IE75"/>
<organism evidence="1 2">
    <name type="scientific">Astyanax mexicanus</name>
    <name type="common">Blind cave fish</name>
    <name type="synonym">Astyanax fasciatus mexicanus</name>
    <dbReference type="NCBI Taxonomy" id="7994"/>
    <lineage>
        <taxon>Eukaryota</taxon>
        <taxon>Metazoa</taxon>
        <taxon>Chordata</taxon>
        <taxon>Craniata</taxon>
        <taxon>Vertebrata</taxon>
        <taxon>Euteleostomi</taxon>
        <taxon>Actinopterygii</taxon>
        <taxon>Neopterygii</taxon>
        <taxon>Teleostei</taxon>
        <taxon>Ostariophysi</taxon>
        <taxon>Characiformes</taxon>
        <taxon>Characoidei</taxon>
        <taxon>Acestrorhamphidae</taxon>
        <taxon>Acestrorhamphinae</taxon>
        <taxon>Astyanax</taxon>
    </lineage>
</organism>